<comment type="similarity">
    <text evidence="2">Belongs to the amino acid-polyamine-organocation (APC) superfamily. Spore germination protein (SGP) (TC 2.A.3.9) family.</text>
</comment>
<dbReference type="Proteomes" id="UP000220691">
    <property type="component" value="Unassembled WGS sequence"/>
</dbReference>
<comment type="subcellular location">
    <subcellularLocation>
        <location evidence="1">Membrane</location>
        <topology evidence="1">Multi-pass membrane protein</topology>
    </subcellularLocation>
</comment>
<accession>A0A9X6YJU4</accession>
<keyword evidence="4" id="KW-0309">Germination</keyword>
<keyword evidence="7 8" id="KW-0472">Membrane</keyword>
<dbReference type="GO" id="GO:0009847">
    <property type="term" value="P:spore germination"/>
    <property type="evidence" value="ECO:0007669"/>
    <property type="project" value="InterPro"/>
</dbReference>
<evidence type="ECO:0000256" key="3">
    <source>
        <dbReference type="ARBA" id="ARBA00022448"/>
    </source>
</evidence>
<evidence type="ECO:0000256" key="4">
    <source>
        <dbReference type="ARBA" id="ARBA00022544"/>
    </source>
</evidence>
<comment type="caution">
    <text evidence="9">The sequence shown here is derived from an EMBL/GenBank/DDBJ whole genome shotgun (WGS) entry which is preliminary data.</text>
</comment>
<evidence type="ECO:0000256" key="7">
    <source>
        <dbReference type="ARBA" id="ARBA00023136"/>
    </source>
</evidence>
<evidence type="ECO:0000256" key="1">
    <source>
        <dbReference type="ARBA" id="ARBA00004141"/>
    </source>
</evidence>
<dbReference type="PANTHER" id="PTHR34975:SF2">
    <property type="entry name" value="SPORE GERMINATION PROTEIN A2"/>
    <property type="match status" value="1"/>
</dbReference>
<keyword evidence="3" id="KW-0813">Transport</keyword>
<protein>
    <submittedName>
        <fullName evidence="9">Uncharacterized protein</fullName>
    </submittedName>
</protein>
<organism evidence="9 10">
    <name type="scientific">Bacillus cereus</name>
    <dbReference type="NCBI Taxonomy" id="1396"/>
    <lineage>
        <taxon>Bacteria</taxon>
        <taxon>Bacillati</taxon>
        <taxon>Bacillota</taxon>
        <taxon>Bacilli</taxon>
        <taxon>Bacillales</taxon>
        <taxon>Bacillaceae</taxon>
        <taxon>Bacillus</taxon>
        <taxon>Bacillus cereus group</taxon>
    </lineage>
</organism>
<dbReference type="Gene3D" id="1.20.1740.10">
    <property type="entry name" value="Amino acid/polyamine transporter I"/>
    <property type="match status" value="1"/>
</dbReference>
<dbReference type="EMBL" id="NUAN01000217">
    <property type="protein sequence ID" value="PEN84862.1"/>
    <property type="molecule type" value="Genomic_DNA"/>
</dbReference>
<feature type="transmembrane region" description="Helical" evidence="8">
    <location>
        <begin position="90"/>
        <end position="112"/>
    </location>
</feature>
<evidence type="ECO:0000256" key="2">
    <source>
        <dbReference type="ARBA" id="ARBA00007998"/>
    </source>
</evidence>
<sequence>MKGSDLRMNSPHDRITTAQAFVIISNFILGSGILSLPRTSVEKVKTPDVWISVILSGIIAMFAGGIIVKLSQKFPKQTFYQYIQEIVGKWMGSIISLCLICYFLTEAGYQISSLAKVTNFFY</sequence>
<gene>
    <name evidence="9" type="ORF">CN553_27400</name>
</gene>
<reference evidence="9 10" key="1">
    <citation type="submission" date="2017-09" db="EMBL/GenBank/DDBJ databases">
        <title>Large-scale bioinformatics analysis of Bacillus genomes uncovers conserved roles of natural products in bacterial physiology.</title>
        <authorList>
            <consortium name="Agbiome Team Llc"/>
            <person name="Bleich R.M."/>
            <person name="Kirk G.J."/>
            <person name="Santa Maria K.C."/>
            <person name="Allen S.E."/>
            <person name="Farag S."/>
            <person name="Shank E.A."/>
            <person name="Bowers A."/>
        </authorList>
    </citation>
    <scope>NUCLEOTIDE SEQUENCE [LARGE SCALE GENOMIC DNA]</scope>
    <source>
        <strain evidence="9 10">AFS027647</strain>
    </source>
</reference>
<feature type="transmembrane region" description="Helical" evidence="8">
    <location>
        <begin position="20"/>
        <end position="37"/>
    </location>
</feature>
<evidence type="ECO:0000256" key="5">
    <source>
        <dbReference type="ARBA" id="ARBA00022692"/>
    </source>
</evidence>
<evidence type="ECO:0000256" key="8">
    <source>
        <dbReference type="SAM" id="Phobius"/>
    </source>
</evidence>
<name>A0A9X6YJU4_BACCE</name>
<feature type="transmembrane region" description="Helical" evidence="8">
    <location>
        <begin position="49"/>
        <end position="70"/>
    </location>
</feature>
<proteinExistence type="inferred from homology"/>
<keyword evidence="6 8" id="KW-1133">Transmembrane helix</keyword>
<dbReference type="PANTHER" id="PTHR34975">
    <property type="entry name" value="SPORE GERMINATION PROTEIN A2"/>
    <property type="match status" value="1"/>
</dbReference>
<dbReference type="AlphaFoldDB" id="A0A9X6YJU4"/>
<dbReference type="GO" id="GO:0016020">
    <property type="term" value="C:membrane"/>
    <property type="evidence" value="ECO:0007669"/>
    <property type="project" value="UniProtKB-SubCell"/>
</dbReference>
<dbReference type="InterPro" id="IPR004761">
    <property type="entry name" value="Spore_GerAB"/>
</dbReference>
<keyword evidence="5 8" id="KW-0812">Transmembrane</keyword>
<dbReference type="Pfam" id="PF03845">
    <property type="entry name" value="Spore_permease"/>
    <property type="match status" value="1"/>
</dbReference>
<evidence type="ECO:0000313" key="10">
    <source>
        <dbReference type="Proteomes" id="UP000220691"/>
    </source>
</evidence>
<evidence type="ECO:0000256" key="6">
    <source>
        <dbReference type="ARBA" id="ARBA00022989"/>
    </source>
</evidence>
<evidence type="ECO:0000313" key="9">
    <source>
        <dbReference type="EMBL" id="PEN84862.1"/>
    </source>
</evidence>